<dbReference type="SUPFAM" id="SSF160631">
    <property type="entry name" value="SMI1/KNR4-like"/>
    <property type="match status" value="1"/>
</dbReference>
<evidence type="ECO:0000313" key="2">
    <source>
        <dbReference type="EMBL" id="NHZ93957.1"/>
    </source>
</evidence>
<dbReference type="EMBL" id="WHJH01000132">
    <property type="protein sequence ID" value="NHZ93957.1"/>
    <property type="molecule type" value="Genomic_DNA"/>
</dbReference>
<reference evidence="2 3" key="1">
    <citation type="submission" date="2019-10" db="EMBL/GenBank/DDBJ databases">
        <title>Taxonomy of Antarctic Massilia spp.: description of Massilia rubra sp. nov., Massilia aquatica sp. nov., Massilia mucilaginosa sp. nov., Massilia frigida sp. nov. isolated from streams, lakes and regoliths.</title>
        <authorList>
            <person name="Holochova P."/>
            <person name="Sedlacek I."/>
            <person name="Kralova S."/>
            <person name="Maslanova I."/>
            <person name="Busse H.-J."/>
            <person name="Stankova E."/>
            <person name="Vrbovska V."/>
            <person name="Kovarovic V."/>
            <person name="Bartak M."/>
            <person name="Svec P."/>
            <person name="Pantucek R."/>
        </authorList>
    </citation>
    <scope>NUCLEOTIDE SEQUENCE [LARGE SCALE GENOMIC DNA]</scope>
    <source>
        <strain evidence="2 3">CCM 8733</strain>
    </source>
</reference>
<feature type="domain" description="Knr4/Smi1-like" evidence="1">
    <location>
        <begin position="20"/>
        <end position="130"/>
    </location>
</feature>
<evidence type="ECO:0000313" key="3">
    <source>
        <dbReference type="Proteomes" id="UP000609726"/>
    </source>
</evidence>
<dbReference type="Pfam" id="PF09346">
    <property type="entry name" value="SMI1_KNR4"/>
    <property type="match status" value="1"/>
</dbReference>
<dbReference type="InterPro" id="IPR018958">
    <property type="entry name" value="Knr4/Smi1-like_dom"/>
</dbReference>
<dbReference type="Gene3D" id="3.40.1580.10">
    <property type="entry name" value="SMI1/KNR4-like"/>
    <property type="match status" value="1"/>
</dbReference>
<gene>
    <name evidence="2" type="ORF">F2P45_33930</name>
</gene>
<protein>
    <recommendedName>
        <fullName evidence="1">Knr4/Smi1-like domain-containing protein</fullName>
    </recommendedName>
</protein>
<keyword evidence="3" id="KW-1185">Reference proteome</keyword>
<dbReference type="RefSeq" id="WP_166882635.1">
    <property type="nucleotide sequence ID" value="NZ_WHJH01000132.1"/>
</dbReference>
<organism evidence="2 3">
    <name type="scientific">Massilia mucilaginosa</name>
    <dbReference type="NCBI Taxonomy" id="2609282"/>
    <lineage>
        <taxon>Bacteria</taxon>
        <taxon>Pseudomonadati</taxon>
        <taxon>Pseudomonadota</taxon>
        <taxon>Betaproteobacteria</taxon>
        <taxon>Burkholderiales</taxon>
        <taxon>Oxalobacteraceae</taxon>
        <taxon>Telluria group</taxon>
        <taxon>Massilia</taxon>
    </lineage>
</organism>
<comment type="caution">
    <text evidence="2">The sequence shown here is derived from an EMBL/GenBank/DDBJ whole genome shotgun (WGS) entry which is preliminary data.</text>
</comment>
<dbReference type="InterPro" id="IPR037883">
    <property type="entry name" value="Knr4/Smi1-like_sf"/>
</dbReference>
<proteinExistence type="predicted"/>
<dbReference type="Proteomes" id="UP000609726">
    <property type="component" value="Unassembled WGS sequence"/>
</dbReference>
<accession>A0ABX0P697</accession>
<sequence>MSNLNGLVKLLMAYVKDARPVAQADIEKFAAERSIDFREDHVQFFTRFGCEPGGRPEIFRQYGGDFDFANVKRVYLENHPQMETPPGAVYFGSSFIGDSYCIDCKSGKIYLYDEGDRYGVVHESIDGFLLKCLVSVYVEEAFDEELSQQDMGEEFIAEFRLKNKDSKINEATWFGRDYKNIENPPVFAEYYFIDHKLVALYPTTTSLLTLSGGVLSNVQW</sequence>
<name>A0ABX0P697_9BURK</name>
<evidence type="ECO:0000259" key="1">
    <source>
        <dbReference type="Pfam" id="PF09346"/>
    </source>
</evidence>